<feature type="compositionally biased region" description="Polar residues" evidence="2">
    <location>
        <begin position="542"/>
        <end position="552"/>
    </location>
</feature>
<organism evidence="4 5">
    <name type="scientific">Ceratodon purpureus</name>
    <name type="common">Fire moss</name>
    <name type="synonym">Dicranum purpureum</name>
    <dbReference type="NCBI Taxonomy" id="3225"/>
    <lineage>
        <taxon>Eukaryota</taxon>
        <taxon>Viridiplantae</taxon>
        <taxon>Streptophyta</taxon>
        <taxon>Embryophyta</taxon>
        <taxon>Bryophyta</taxon>
        <taxon>Bryophytina</taxon>
        <taxon>Bryopsida</taxon>
        <taxon>Dicranidae</taxon>
        <taxon>Pseudoditrichales</taxon>
        <taxon>Ditrichaceae</taxon>
        <taxon>Ceratodon</taxon>
    </lineage>
</organism>
<feature type="compositionally biased region" description="Polar residues" evidence="2">
    <location>
        <begin position="510"/>
        <end position="526"/>
    </location>
</feature>
<comment type="caution">
    <text evidence="4">The sequence shown here is derived from an EMBL/GenBank/DDBJ whole genome shotgun (WGS) entry which is preliminary data.</text>
</comment>
<dbReference type="PROSITE" id="PS50158">
    <property type="entry name" value="ZF_CCHC"/>
    <property type="match status" value="1"/>
</dbReference>
<keyword evidence="5" id="KW-1185">Reference proteome</keyword>
<dbReference type="AlphaFoldDB" id="A0A8T0JAQ5"/>
<dbReference type="GO" id="GO:0004190">
    <property type="term" value="F:aspartic-type endopeptidase activity"/>
    <property type="evidence" value="ECO:0007669"/>
    <property type="project" value="InterPro"/>
</dbReference>
<dbReference type="GO" id="GO:0003676">
    <property type="term" value="F:nucleic acid binding"/>
    <property type="evidence" value="ECO:0007669"/>
    <property type="project" value="InterPro"/>
</dbReference>
<feature type="domain" description="CCHC-type" evidence="3">
    <location>
        <begin position="269"/>
        <end position="283"/>
    </location>
</feature>
<dbReference type="EMBL" id="CM026421">
    <property type="protein sequence ID" value="KAG0592029.1"/>
    <property type="molecule type" value="Genomic_DNA"/>
</dbReference>
<dbReference type="PROSITE" id="PS00141">
    <property type="entry name" value="ASP_PROTEASE"/>
    <property type="match status" value="1"/>
</dbReference>
<dbReference type="InterPro" id="IPR001969">
    <property type="entry name" value="Aspartic_peptidase_AS"/>
</dbReference>
<dbReference type="PANTHER" id="PTHR33325">
    <property type="entry name" value="ZINC FINGER, CCHC-TYPE-RELATED"/>
    <property type="match status" value="1"/>
</dbReference>
<proteinExistence type="predicted"/>
<name>A0A8T0JAQ5_CERPU</name>
<sequence>MAASTSNPIVDKVAKNIQPLTFPELEADGSNYLRWCVDFKSYFVANELEGILNYPVPAHFNAAQRSRAIIFMRKHIDDVLQQQYLQIEDPADLWRQLEARFRHEKTIFLPKARNDWANLRVYDFADYTSYNNALFKILSQLRLCGETKTEEEIIDKTLSTFPTAAALLAQMYRSMRFKTYSELTQFLLLSEQQQQLLLKNNEAKPPREANTAEIPSRRPKGGWKSDQQKQNKFAPYTKPNNKSSNHSSSSGSRSSNTSVSRKCFKSNACQKCGRIGHKPHECRAGAYTEKLYKELQELRKGQRESHSLDAPSLDGTDLENYTVIVESLSTHISSEMDGDMALLDSGSTHTILRDPRYFDFSRQESETWRHGPTASRRDSEAWRTCELSTVAGKRKMTFREGRAKVKLPGGATLICSHAMFAPEAQRSLISFRDLRAHGIHAMTAIRDGEEILNLMQGDKCLATARCGANGLYEIPISCLSEDSTHKPPSFDPCSFTFLFLETVIPSLTSPGPSQPLVFTTPQTLTMNPDPRTNLADSENHSKPTPRSWSDST</sequence>
<feature type="compositionally biased region" description="Low complexity" evidence="2">
    <location>
        <begin position="240"/>
        <end position="259"/>
    </location>
</feature>
<feature type="region of interest" description="Disordered" evidence="2">
    <location>
        <begin position="199"/>
        <end position="259"/>
    </location>
</feature>
<gene>
    <name evidence="4" type="ORF">KC19_1G219100</name>
</gene>
<dbReference type="PANTHER" id="PTHR33325:SF11">
    <property type="entry name" value="COLD SHOCK DOMAIN-CONTAINING PROTEIN 4-LIKE"/>
    <property type="match status" value="1"/>
</dbReference>
<evidence type="ECO:0000313" key="4">
    <source>
        <dbReference type="EMBL" id="KAG0592029.1"/>
    </source>
</evidence>
<accession>A0A8T0JAQ5</accession>
<keyword evidence="1" id="KW-0479">Metal-binding</keyword>
<keyword evidence="1" id="KW-0862">Zinc</keyword>
<evidence type="ECO:0000256" key="1">
    <source>
        <dbReference type="PROSITE-ProRule" id="PRU00047"/>
    </source>
</evidence>
<evidence type="ECO:0000259" key="3">
    <source>
        <dbReference type="PROSITE" id="PS50158"/>
    </source>
</evidence>
<evidence type="ECO:0000256" key="2">
    <source>
        <dbReference type="SAM" id="MobiDB-lite"/>
    </source>
</evidence>
<dbReference type="GO" id="GO:0008270">
    <property type="term" value="F:zinc ion binding"/>
    <property type="evidence" value="ECO:0007669"/>
    <property type="project" value="UniProtKB-KW"/>
</dbReference>
<evidence type="ECO:0000313" key="5">
    <source>
        <dbReference type="Proteomes" id="UP000822688"/>
    </source>
</evidence>
<dbReference type="Proteomes" id="UP000822688">
    <property type="component" value="Chromosome 1"/>
</dbReference>
<protein>
    <recommendedName>
        <fullName evidence="3">CCHC-type domain-containing protein</fullName>
    </recommendedName>
</protein>
<dbReference type="GO" id="GO:0006508">
    <property type="term" value="P:proteolysis"/>
    <property type="evidence" value="ECO:0007669"/>
    <property type="project" value="InterPro"/>
</dbReference>
<keyword evidence="1" id="KW-0863">Zinc-finger</keyword>
<dbReference type="InterPro" id="IPR001878">
    <property type="entry name" value="Znf_CCHC"/>
</dbReference>
<feature type="region of interest" description="Disordered" evidence="2">
    <location>
        <begin position="510"/>
        <end position="552"/>
    </location>
</feature>
<reference evidence="4" key="1">
    <citation type="submission" date="2020-06" db="EMBL/GenBank/DDBJ databases">
        <title>WGS assembly of Ceratodon purpureus strain R40.</title>
        <authorList>
            <person name="Carey S.B."/>
            <person name="Jenkins J."/>
            <person name="Shu S."/>
            <person name="Lovell J.T."/>
            <person name="Sreedasyam A."/>
            <person name="Maumus F."/>
            <person name="Tiley G.P."/>
            <person name="Fernandez-Pozo N."/>
            <person name="Barry K."/>
            <person name="Chen C."/>
            <person name="Wang M."/>
            <person name="Lipzen A."/>
            <person name="Daum C."/>
            <person name="Saski C.A."/>
            <person name="Payton A.C."/>
            <person name="Mcbreen J.C."/>
            <person name="Conrad R.E."/>
            <person name="Kollar L.M."/>
            <person name="Olsson S."/>
            <person name="Huttunen S."/>
            <person name="Landis J.B."/>
            <person name="Wickett N.J."/>
            <person name="Johnson M.G."/>
            <person name="Rensing S.A."/>
            <person name="Grimwood J."/>
            <person name="Schmutz J."/>
            <person name="Mcdaniel S.F."/>
        </authorList>
    </citation>
    <scope>NUCLEOTIDE SEQUENCE</scope>
    <source>
        <strain evidence="4">R40</strain>
    </source>
</reference>